<accession>A0AAN9I038</accession>
<dbReference type="InterPro" id="IPR017439">
    <property type="entry name" value="Amidohydrolase"/>
</dbReference>
<dbReference type="GO" id="GO:0016787">
    <property type="term" value="F:hydrolase activity"/>
    <property type="evidence" value="ECO:0007669"/>
    <property type="project" value="InterPro"/>
</dbReference>
<name>A0AAN9I038_CROPI</name>
<evidence type="ECO:0000313" key="1">
    <source>
        <dbReference type="EMBL" id="KAK7255731.1"/>
    </source>
</evidence>
<proteinExistence type="predicted"/>
<keyword evidence="2" id="KW-1185">Reference proteome</keyword>
<sequence>MTTKGLYHLRERLKEVIEGQAAVHRCKAYVHFKEEDFTPYPFVVNDNDLHLHVKRVGQHILDSDNGHEYLH</sequence>
<protein>
    <submittedName>
        <fullName evidence="1">Uncharacterized protein</fullName>
    </submittedName>
</protein>
<dbReference type="Proteomes" id="UP001372338">
    <property type="component" value="Unassembled WGS sequence"/>
</dbReference>
<dbReference type="AlphaFoldDB" id="A0AAN9I038"/>
<dbReference type="PANTHER" id="PTHR11014:SF140">
    <property type="entry name" value="IAA-AMINO ACID HYDROLASE ILR1-LIKE 3"/>
    <property type="match status" value="1"/>
</dbReference>
<dbReference type="Gene3D" id="3.40.630.10">
    <property type="entry name" value="Zn peptidases"/>
    <property type="match status" value="1"/>
</dbReference>
<gene>
    <name evidence="1" type="ORF">RIF29_29150</name>
</gene>
<dbReference type="PANTHER" id="PTHR11014">
    <property type="entry name" value="PEPTIDASE M20 FAMILY MEMBER"/>
    <property type="match status" value="1"/>
</dbReference>
<dbReference type="Gene3D" id="3.30.70.360">
    <property type="match status" value="1"/>
</dbReference>
<comment type="caution">
    <text evidence="1">The sequence shown here is derived from an EMBL/GenBank/DDBJ whole genome shotgun (WGS) entry which is preliminary data.</text>
</comment>
<reference evidence="1 2" key="1">
    <citation type="submission" date="2024-01" db="EMBL/GenBank/DDBJ databases">
        <title>The genomes of 5 underutilized Papilionoideae crops provide insights into root nodulation and disease resistanc.</title>
        <authorList>
            <person name="Yuan L."/>
        </authorList>
    </citation>
    <scope>NUCLEOTIDE SEQUENCE [LARGE SCALE GENOMIC DNA]</scope>
    <source>
        <strain evidence="1">ZHUSHIDOU_FW_LH</strain>
        <tissue evidence="1">Leaf</tissue>
    </source>
</reference>
<evidence type="ECO:0000313" key="2">
    <source>
        <dbReference type="Proteomes" id="UP001372338"/>
    </source>
</evidence>
<organism evidence="1 2">
    <name type="scientific">Crotalaria pallida</name>
    <name type="common">Smooth rattlebox</name>
    <name type="synonym">Crotalaria striata</name>
    <dbReference type="NCBI Taxonomy" id="3830"/>
    <lineage>
        <taxon>Eukaryota</taxon>
        <taxon>Viridiplantae</taxon>
        <taxon>Streptophyta</taxon>
        <taxon>Embryophyta</taxon>
        <taxon>Tracheophyta</taxon>
        <taxon>Spermatophyta</taxon>
        <taxon>Magnoliopsida</taxon>
        <taxon>eudicotyledons</taxon>
        <taxon>Gunneridae</taxon>
        <taxon>Pentapetalae</taxon>
        <taxon>rosids</taxon>
        <taxon>fabids</taxon>
        <taxon>Fabales</taxon>
        <taxon>Fabaceae</taxon>
        <taxon>Papilionoideae</taxon>
        <taxon>50 kb inversion clade</taxon>
        <taxon>genistoids sensu lato</taxon>
        <taxon>core genistoids</taxon>
        <taxon>Crotalarieae</taxon>
        <taxon>Crotalaria</taxon>
    </lineage>
</organism>
<dbReference type="EMBL" id="JAYWIO010000006">
    <property type="protein sequence ID" value="KAK7255731.1"/>
    <property type="molecule type" value="Genomic_DNA"/>
</dbReference>